<dbReference type="RefSeq" id="WP_344713037.1">
    <property type="nucleotide sequence ID" value="NZ_BAAAWH010000001.1"/>
</dbReference>
<protein>
    <submittedName>
        <fullName evidence="4">HNH endonuclease family protein</fullName>
    </submittedName>
</protein>
<accession>A0ABV5T0X0</accession>
<keyword evidence="2" id="KW-1133">Transmembrane helix</keyword>
<gene>
    <name evidence="4" type="ORF">ACFFPJ_10655</name>
</gene>
<keyword evidence="4" id="KW-0378">Hydrolase</keyword>
<reference evidence="4 5" key="1">
    <citation type="submission" date="2024-09" db="EMBL/GenBank/DDBJ databases">
        <authorList>
            <person name="Sun Q."/>
            <person name="Mori K."/>
        </authorList>
    </citation>
    <scope>NUCLEOTIDE SEQUENCE [LARGE SCALE GENOMIC DNA]</scope>
    <source>
        <strain evidence="4 5">JCM 1342</strain>
    </source>
</reference>
<name>A0ABV5T0X0_9MICO</name>
<keyword evidence="4" id="KW-0540">Nuclease</keyword>
<dbReference type="PANTHER" id="PTHR24094:SF15">
    <property type="entry name" value="AMP-DEPENDENT SYNTHETASE_LIGASE DOMAIN-CONTAINING PROTEIN-RELATED"/>
    <property type="match status" value="1"/>
</dbReference>
<feature type="compositionally biased region" description="Polar residues" evidence="1">
    <location>
        <begin position="224"/>
        <end position="238"/>
    </location>
</feature>
<dbReference type="InterPro" id="IPR011089">
    <property type="entry name" value="GmrSD_C"/>
</dbReference>
<comment type="caution">
    <text evidence="4">The sequence shown here is derived from an EMBL/GenBank/DDBJ whole genome shotgun (WGS) entry which is preliminary data.</text>
</comment>
<organism evidence="4 5">
    <name type="scientific">Microbacterium terregens</name>
    <dbReference type="NCBI Taxonomy" id="69363"/>
    <lineage>
        <taxon>Bacteria</taxon>
        <taxon>Bacillati</taxon>
        <taxon>Actinomycetota</taxon>
        <taxon>Actinomycetes</taxon>
        <taxon>Micrococcales</taxon>
        <taxon>Microbacteriaceae</taxon>
        <taxon>Microbacterium</taxon>
    </lineage>
</organism>
<keyword evidence="5" id="KW-1185">Reference proteome</keyword>
<evidence type="ECO:0000259" key="3">
    <source>
        <dbReference type="Pfam" id="PF07510"/>
    </source>
</evidence>
<feature type="compositionally biased region" description="Low complexity" evidence="1">
    <location>
        <begin position="49"/>
        <end position="67"/>
    </location>
</feature>
<feature type="region of interest" description="Disordered" evidence="1">
    <location>
        <begin position="219"/>
        <end position="243"/>
    </location>
</feature>
<dbReference type="EMBL" id="JBHMBE010000003">
    <property type="protein sequence ID" value="MFB9646258.1"/>
    <property type="molecule type" value="Genomic_DNA"/>
</dbReference>
<feature type="transmembrane region" description="Helical" evidence="2">
    <location>
        <begin position="13"/>
        <end position="38"/>
    </location>
</feature>
<feature type="domain" description="GmrSD restriction endonucleases C-terminal" evidence="3">
    <location>
        <begin position="139"/>
        <end position="275"/>
    </location>
</feature>
<evidence type="ECO:0000256" key="1">
    <source>
        <dbReference type="SAM" id="MobiDB-lite"/>
    </source>
</evidence>
<feature type="region of interest" description="Disordered" evidence="1">
    <location>
        <begin position="42"/>
        <end position="99"/>
    </location>
</feature>
<feature type="compositionally biased region" description="Pro residues" evidence="1">
    <location>
        <begin position="68"/>
        <end position="80"/>
    </location>
</feature>
<evidence type="ECO:0000256" key="2">
    <source>
        <dbReference type="SAM" id="Phobius"/>
    </source>
</evidence>
<keyword evidence="4" id="KW-0255">Endonuclease</keyword>
<dbReference type="Pfam" id="PF07510">
    <property type="entry name" value="GmrSD_C"/>
    <property type="match status" value="1"/>
</dbReference>
<dbReference type="GO" id="GO:0004519">
    <property type="term" value="F:endonuclease activity"/>
    <property type="evidence" value="ECO:0007669"/>
    <property type="project" value="UniProtKB-KW"/>
</dbReference>
<dbReference type="PANTHER" id="PTHR24094">
    <property type="entry name" value="SECRETED PROTEIN"/>
    <property type="match status" value="1"/>
</dbReference>
<keyword evidence="2" id="KW-0812">Transmembrane</keyword>
<keyword evidence="2" id="KW-0472">Membrane</keyword>
<evidence type="ECO:0000313" key="4">
    <source>
        <dbReference type="EMBL" id="MFB9646258.1"/>
    </source>
</evidence>
<proteinExistence type="predicted"/>
<evidence type="ECO:0000313" key="5">
    <source>
        <dbReference type="Proteomes" id="UP001589611"/>
    </source>
</evidence>
<dbReference type="Proteomes" id="UP001589611">
    <property type="component" value="Unassembled WGS sequence"/>
</dbReference>
<sequence>MSAPYDRQRGLPWLIWVLAAIVALAAVLVIAVPLWAVLSDAGHDDDKSPGSTAAPTTPSPATTSPTASPAPGPGDTPSPRPSTTASRTPTPSPPSLSPGVREALAALADLDSVSGSSTAGYDRGAFGQAWYDEDRNGCDTRNDMLRRDLTQTVVKPGTNNCKVLTGTLVDPYTGETLEFVSGTTTSVLVQIDHLVPLSWAWRHGAEFWTTEERTSFANDPANLRATSGPVNQSKSDSGPGTWMPPAETAHCNYAKDFIVVLASWNLGIGTADRDALQRTLAVC</sequence>